<evidence type="ECO:0000313" key="6">
    <source>
        <dbReference type="EMBL" id="MFC7098152.1"/>
    </source>
</evidence>
<dbReference type="InterPro" id="IPR019533">
    <property type="entry name" value="Peptidase_S26"/>
</dbReference>
<dbReference type="SUPFAM" id="SSF51306">
    <property type="entry name" value="LexA/Signal peptidase"/>
    <property type="match status" value="1"/>
</dbReference>
<dbReference type="RefSeq" id="WP_276237350.1">
    <property type="nucleotide sequence ID" value="NZ_CP119989.1"/>
</dbReference>
<dbReference type="InterPro" id="IPR036286">
    <property type="entry name" value="LexA/Signal_pep-like_sf"/>
</dbReference>
<feature type="transmembrane region" description="Helical" evidence="5">
    <location>
        <begin position="12"/>
        <end position="33"/>
    </location>
</feature>
<comment type="subcellular location">
    <subcellularLocation>
        <location evidence="1">Membrane</location>
    </subcellularLocation>
</comment>
<dbReference type="Proteomes" id="UP001596388">
    <property type="component" value="Unassembled WGS sequence"/>
</dbReference>
<protein>
    <submittedName>
        <fullName evidence="6">S26 family signal peptidase</fullName>
    </submittedName>
</protein>
<keyword evidence="2 5" id="KW-0812">Transmembrane</keyword>
<organism evidence="6 7">
    <name type="scientific">Halobaculum marinum</name>
    <dbReference type="NCBI Taxonomy" id="3031996"/>
    <lineage>
        <taxon>Archaea</taxon>
        <taxon>Methanobacteriati</taxon>
        <taxon>Methanobacteriota</taxon>
        <taxon>Stenosarchaea group</taxon>
        <taxon>Halobacteria</taxon>
        <taxon>Halobacteriales</taxon>
        <taxon>Haloferacaceae</taxon>
        <taxon>Halobaculum</taxon>
    </lineage>
</organism>
<dbReference type="PANTHER" id="PTHR10806:SF6">
    <property type="entry name" value="SIGNAL PEPTIDASE COMPLEX CATALYTIC SUBUNIT SEC11"/>
    <property type="match status" value="1"/>
</dbReference>
<comment type="caution">
    <text evidence="6">The sequence shown here is derived from an EMBL/GenBank/DDBJ whole genome shotgun (WGS) entry which is preliminary data.</text>
</comment>
<evidence type="ECO:0000256" key="5">
    <source>
        <dbReference type="SAM" id="Phobius"/>
    </source>
</evidence>
<dbReference type="GO" id="GO:0016020">
    <property type="term" value="C:membrane"/>
    <property type="evidence" value="ECO:0007669"/>
    <property type="project" value="UniProtKB-SubCell"/>
</dbReference>
<dbReference type="AlphaFoldDB" id="A0ABD5X0Y4"/>
<dbReference type="EMBL" id="JBHTAG010000003">
    <property type="protein sequence ID" value="MFC7098152.1"/>
    <property type="molecule type" value="Genomic_DNA"/>
</dbReference>
<gene>
    <name evidence="6" type="ORF">ACFQKD_12650</name>
</gene>
<dbReference type="GeneID" id="79270925"/>
<keyword evidence="7" id="KW-1185">Reference proteome</keyword>
<evidence type="ECO:0000256" key="3">
    <source>
        <dbReference type="ARBA" id="ARBA00022989"/>
    </source>
</evidence>
<dbReference type="PANTHER" id="PTHR10806">
    <property type="entry name" value="SIGNAL PEPTIDASE COMPLEX CATALYTIC SUBUNIT SEC11"/>
    <property type="match status" value="1"/>
</dbReference>
<evidence type="ECO:0000256" key="4">
    <source>
        <dbReference type="ARBA" id="ARBA00023136"/>
    </source>
</evidence>
<keyword evidence="3 5" id="KW-1133">Transmembrane helix</keyword>
<evidence type="ECO:0000256" key="1">
    <source>
        <dbReference type="ARBA" id="ARBA00004370"/>
    </source>
</evidence>
<accession>A0ABD5X0Y4</accession>
<evidence type="ECO:0000313" key="7">
    <source>
        <dbReference type="Proteomes" id="UP001596388"/>
    </source>
</evidence>
<evidence type="ECO:0000256" key="2">
    <source>
        <dbReference type="ARBA" id="ARBA00022692"/>
    </source>
</evidence>
<keyword evidence="4 5" id="KW-0472">Membrane</keyword>
<sequence length="191" mass="20016">MHDALQQTVRDAASVGLGVLLVSSLLFGVTGVWPPMVAVESGSMEPHMTRGDLIVVADPTRDGAGTAAGVVPAADAPEATQTFGAAGDVIVFDSPTKPGSPIIHRARLYVERGENWYDEADPAALPPGVDSCRELADCPAPYAGFVTKGDANEQYDQVNGNSPIVRPNRIRAEAHARIPLLGHLRLTLTGA</sequence>
<proteinExistence type="predicted"/>
<dbReference type="CDD" id="cd06530">
    <property type="entry name" value="S26_SPase_I"/>
    <property type="match status" value="1"/>
</dbReference>
<reference evidence="6 7" key="1">
    <citation type="journal article" date="2019" name="Int. J. Syst. Evol. Microbiol.">
        <title>The Global Catalogue of Microorganisms (GCM) 10K type strain sequencing project: providing services to taxonomists for standard genome sequencing and annotation.</title>
        <authorList>
            <consortium name="The Broad Institute Genomics Platform"/>
            <consortium name="The Broad Institute Genome Sequencing Center for Infectious Disease"/>
            <person name="Wu L."/>
            <person name="Ma J."/>
        </authorList>
    </citation>
    <scope>NUCLEOTIDE SEQUENCE [LARGE SCALE GENOMIC DNA]</scope>
    <source>
        <strain evidence="6 7">DT55</strain>
    </source>
</reference>
<name>A0ABD5X0Y4_9EURY</name>
<dbReference type="InterPro" id="IPR001733">
    <property type="entry name" value="Peptidase_S26B"/>
</dbReference>